<evidence type="ECO:0000259" key="7">
    <source>
        <dbReference type="PROSITE" id="PS50850"/>
    </source>
</evidence>
<keyword evidence="2 6" id="KW-0812">Transmembrane</keyword>
<evidence type="ECO:0000256" key="2">
    <source>
        <dbReference type="ARBA" id="ARBA00022692"/>
    </source>
</evidence>
<feature type="transmembrane region" description="Helical" evidence="6">
    <location>
        <begin position="312"/>
        <end position="332"/>
    </location>
</feature>
<evidence type="ECO:0000256" key="3">
    <source>
        <dbReference type="ARBA" id="ARBA00022989"/>
    </source>
</evidence>
<keyword evidence="4 6" id="KW-0472">Membrane</keyword>
<gene>
    <name evidence="8" type="ORF">HMN09_01098400</name>
</gene>
<proteinExistence type="predicted"/>
<dbReference type="Pfam" id="PF07690">
    <property type="entry name" value="MFS_1"/>
    <property type="match status" value="1"/>
</dbReference>
<evidence type="ECO:0000313" key="9">
    <source>
        <dbReference type="Proteomes" id="UP000613580"/>
    </source>
</evidence>
<feature type="transmembrane region" description="Helical" evidence="6">
    <location>
        <begin position="213"/>
        <end position="231"/>
    </location>
</feature>
<protein>
    <submittedName>
        <fullName evidence="8">MFS general substrate transporter</fullName>
    </submittedName>
</protein>
<feature type="transmembrane region" description="Helical" evidence="6">
    <location>
        <begin position="155"/>
        <end position="174"/>
    </location>
</feature>
<dbReference type="PANTHER" id="PTHR23501:SF102">
    <property type="entry name" value="DRUG TRANSPORTER, PUTATIVE (AFU_ORTHOLOGUE AFUA_3G08530)-RELATED"/>
    <property type="match status" value="1"/>
</dbReference>
<dbReference type="SUPFAM" id="SSF103473">
    <property type="entry name" value="MFS general substrate transporter"/>
    <property type="match status" value="1"/>
</dbReference>
<dbReference type="InterPro" id="IPR020846">
    <property type="entry name" value="MFS_dom"/>
</dbReference>
<feature type="transmembrane region" description="Helical" evidence="6">
    <location>
        <begin position="353"/>
        <end position="370"/>
    </location>
</feature>
<dbReference type="InterPro" id="IPR036259">
    <property type="entry name" value="MFS_trans_sf"/>
</dbReference>
<evidence type="ECO:0000256" key="1">
    <source>
        <dbReference type="ARBA" id="ARBA00004141"/>
    </source>
</evidence>
<evidence type="ECO:0000256" key="6">
    <source>
        <dbReference type="SAM" id="Phobius"/>
    </source>
</evidence>
<accession>A0A8H6SCA6</accession>
<evidence type="ECO:0000256" key="4">
    <source>
        <dbReference type="ARBA" id="ARBA00023136"/>
    </source>
</evidence>
<feature type="transmembrane region" description="Helical" evidence="6">
    <location>
        <begin position="284"/>
        <end position="306"/>
    </location>
</feature>
<dbReference type="PROSITE" id="PS00099">
    <property type="entry name" value="THIOLASE_3"/>
    <property type="match status" value="1"/>
</dbReference>
<dbReference type="PANTHER" id="PTHR23501">
    <property type="entry name" value="MAJOR FACILITATOR SUPERFAMILY"/>
    <property type="match status" value="1"/>
</dbReference>
<feature type="transmembrane region" description="Helical" evidence="6">
    <location>
        <begin position="477"/>
        <end position="500"/>
    </location>
</feature>
<dbReference type="GO" id="GO:0005886">
    <property type="term" value="C:plasma membrane"/>
    <property type="evidence" value="ECO:0007669"/>
    <property type="project" value="TreeGrafter"/>
</dbReference>
<feature type="transmembrane region" description="Helical" evidence="6">
    <location>
        <begin position="418"/>
        <end position="434"/>
    </location>
</feature>
<feature type="transmembrane region" description="Helical" evidence="6">
    <location>
        <begin position="180"/>
        <end position="201"/>
    </location>
</feature>
<comment type="caution">
    <text evidence="8">The sequence shown here is derived from an EMBL/GenBank/DDBJ whole genome shotgun (WGS) entry which is preliminary data.</text>
</comment>
<name>A0A8H6SCA6_MYCCL</name>
<comment type="subcellular location">
    <subcellularLocation>
        <location evidence="1">Membrane</location>
        <topology evidence="1">Multi-pass membrane protein</topology>
    </subcellularLocation>
</comment>
<feature type="transmembrane region" description="Helical" evidence="6">
    <location>
        <begin position="88"/>
        <end position="113"/>
    </location>
</feature>
<feature type="transmembrane region" description="Helical" evidence="6">
    <location>
        <begin position="446"/>
        <end position="465"/>
    </location>
</feature>
<dbReference type="Proteomes" id="UP000613580">
    <property type="component" value="Unassembled WGS sequence"/>
</dbReference>
<feature type="region of interest" description="Disordered" evidence="5">
    <location>
        <begin position="36"/>
        <end position="79"/>
    </location>
</feature>
<dbReference type="InterPro" id="IPR001958">
    <property type="entry name" value="Tet-R_TetA/multi-R_MdtG-like"/>
</dbReference>
<dbReference type="GO" id="GO:0016747">
    <property type="term" value="F:acyltransferase activity, transferring groups other than amino-acyl groups"/>
    <property type="evidence" value="ECO:0007669"/>
    <property type="project" value="InterPro"/>
</dbReference>
<feature type="domain" description="Major facilitator superfamily (MFS) profile" evidence="7">
    <location>
        <begin position="91"/>
        <end position="546"/>
    </location>
</feature>
<feature type="transmembrane region" description="Helical" evidence="6">
    <location>
        <begin position="520"/>
        <end position="539"/>
    </location>
</feature>
<feature type="transmembrane region" description="Helical" evidence="6">
    <location>
        <begin position="243"/>
        <end position="263"/>
    </location>
</feature>
<feature type="transmembrane region" description="Helical" evidence="6">
    <location>
        <begin position="125"/>
        <end position="143"/>
    </location>
</feature>
<keyword evidence="9" id="KW-1185">Reference proteome</keyword>
<feature type="transmembrane region" description="Helical" evidence="6">
    <location>
        <begin position="390"/>
        <end position="406"/>
    </location>
</feature>
<dbReference type="InterPro" id="IPR020610">
    <property type="entry name" value="Thiolase_AS"/>
</dbReference>
<keyword evidence="3 6" id="KW-1133">Transmembrane helix</keyword>
<feature type="compositionally biased region" description="Basic and acidic residues" evidence="5">
    <location>
        <begin position="54"/>
        <end position="73"/>
    </location>
</feature>
<dbReference type="OrthoDB" id="3437016at2759"/>
<evidence type="ECO:0000256" key="5">
    <source>
        <dbReference type="SAM" id="MobiDB-lite"/>
    </source>
</evidence>
<dbReference type="GO" id="GO:0022857">
    <property type="term" value="F:transmembrane transporter activity"/>
    <property type="evidence" value="ECO:0007669"/>
    <property type="project" value="InterPro"/>
</dbReference>
<dbReference type="AlphaFoldDB" id="A0A8H6SCA6"/>
<dbReference type="Gene3D" id="1.20.1250.20">
    <property type="entry name" value="MFS general substrate transporter like domains"/>
    <property type="match status" value="1"/>
</dbReference>
<dbReference type="PRINTS" id="PR01035">
    <property type="entry name" value="TCRTETA"/>
</dbReference>
<reference evidence="8" key="1">
    <citation type="submission" date="2020-05" db="EMBL/GenBank/DDBJ databases">
        <title>Mycena genomes resolve the evolution of fungal bioluminescence.</title>
        <authorList>
            <person name="Tsai I.J."/>
        </authorList>
    </citation>
    <scope>NUCLEOTIDE SEQUENCE</scope>
    <source>
        <strain evidence="8">110903Hualien_Pintung</strain>
    </source>
</reference>
<sequence>MTFIGCGCRSWRHARSNFCGPHRRLALRAARLTRSRTVDEMSGPSAAVIPTEHGSSHEKTDEQHENRDAKQVAEDEVGDAGTPRDWRFWAIIASLGITQMLTAIEFTAIGTALPVIAEDLHGTDYIWIGSAYTLASTALLPFTGGLAQILGRRNVMLFSIAIFMVGSALCGAATNMNFLIAGRTVQGLGAGGSISLIQIIISDLVTLRERGAFNGIMSMCYGIGAGAGPVIGGSLAQTGHWRWLFYMNLPVGLFCAILIGFFVRLRTPPAPLREKLQRLDFIGNAIIVASTTSIVIALTWAGTVYAWSSSKILLPLIIGFVGIGAFIVYEAFVPKYPIIPLSLMTNRTAFSGYIQNIICAIILSAIAYWLPVYFEACKSASPTGAGVDNFGVTFMISAMSALTGILVRKTGRYRPQMLVGWAFIVIGAALLGTVEETTPRGRTIGFEIIIASGIGLTYVGTYFPVLAPISPEFNATALAYFFFLRQFALIWGVTIGGTIVQNKLTTSLPESFLAQFPGGSQIAFTIIPQISTLSPALATAVRSAFADAFQLLWHVLCALGGFGLLMGLLMRGLPLHTDVDDRWGRKEEARDEQGAI</sequence>
<dbReference type="InterPro" id="IPR011701">
    <property type="entry name" value="MFS"/>
</dbReference>
<feature type="transmembrane region" description="Helical" evidence="6">
    <location>
        <begin position="551"/>
        <end position="570"/>
    </location>
</feature>
<dbReference type="PROSITE" id="PS50850">
    <property type="entry name" value="MFS"/>
    <property type="match status" value="1"/>
</dbReference>
<organism evidence="8 9">
    <name type="scientific">Mycena chlorophos</name>
    <name type="common">Agaric fungus</name>
    <name type="synonym">Agaricus chlorophos</name>
    <dbReference type="NCBI Taxonomy" id="658473"/>
    <lineage>
        <taxon>Eukaryota</taxon>
        <taxon>Fungi</taxon>
        <taxon>Dikarya</taxon>
        <taxon>Basidiomycota</taxon>
        <taxon>Agaricomycotina</taxon>
        <taxon>Agaricomycetes</taxon>
        <taxon>Agaricomycetidae</taxon>
        <taxon>Agaricales</taxon>
        <taxon>Marasmiineae</taxon>
        <taxon>Mycenaceae</taxon>
        <taxon>Mycena</taxon>
    </lineage>
</organism>
<dbReference type="EMBL" id="JACAZE010000017">
    <property type="protein sequence ID" value="KAF7296288.1"/>
    <property type="molecule type" value="Genomic_DNA"/>
</dbReference>
<evidence type="ECO:0000313" key="8">
    <source>
        <dbReference type="EMBL" id="KAF7296288.1"/>
    </source>
</evidence>